<accession>A0A7D5KMQ1</accession>
<feature type="region of interest" description="Disordered" evidence="1">
    <location>
        <begin position="96"/>
        <end position="119"/>
    </location>
</feature>
<dbReference type="RefSeq" id="WP_179169457.1">
    <property type="nucleotide sequence ID" value="NZ_CP058529.1"/>
</dbReference>
<feature type="domain" description="DUF8135" evidence="2">
    <location>
        <begin position="121"/>
        <end position="169"/>
    </location>
</feature>
<gene>
    <name evidence="3" type="ORF">HUG10_10095</name>
</gene>
<dbReference type="KEGG" id="halg:HUG10_10095"/>
<evidence type="ECO:0000313" key="4">
    <source>
        <dbReference type="Proteomes" id="UP000509750"/>
    </source>
</evidence>
<protein>
    <recommendedName>
        <fullName evidence="2">DUF8135 domain-containing protein</fullName>
    </recommendedName>
</protein>
<evidence type="ECO:0000313" key="3">
    <source>
        <dbReference type="EMBL" id="QLG27882.1"/>
    </source>
</evidence>
<dbReference type="EMBL" id="CP058529">
    <property type="protein sequence ID" value="QLG27882.1"/>
    <property type="molecule type" value="Genomic_DNA"/>
</dbReference>
<organism evidence="3 4">
    <name type="scientific">Halorarum halophilum</name>
    <dbReference type="NCBI Taxonomy" id="2743090"/>
    <lineage>
        <taxon>Archaea</taxon>
        <taxon>Methanobacteriati</taxon>
        <taxon>Methanobacteriota</taxon>
        <taxon>Stenosarchaea group</taxon>
        <taxon>Halobacteria</taxon>
        <taxon>Halobacteriales</taxon>
        <taxon>Haloferacaceae</taxon>
        <taxon>Halorarum</taxon>
    </lineage>
</organism>
<sequence length="178" mass="19603">MTEDDDADDLDGTTRPEIRNPFADSSDAGRDDDFPVDPGDADDATDAEPAEERDVPFAGLAAETRERRRRREGADNDPFEQMEVSAIDADDLWESLDDVDPEDAPGGTAERVGETDSRPEHVVNKREYCQRCRFLSAPPDLSCGHEGTDIVEAVDADRFRVRGCPMVTDEGGPTFENP</sequence>
<name>A0A7D5KMQ1_9EURY</name>
<dbReference type="Pfam" id="PF26456">
    <property type="entry name" value="DUF8135"/>
    <property type="match status" value="1"/>
</dbReference>
<dbReference type="AlphaFoldDB" id="A0A7D5KMQ1"/>
<feature type="compositionally biased region" description="Acidic residues" evidence="1">
    <location>
        <begin position="1"/>
        <end position="11"/>
    </location>
</feature>
<evidence type="ECO:0000256" key="1">
    <source>
        <dbReference type="SAM" id="MobiDB-lite"/>
    </source>
</evidence>
<evidence type="ECO:0000259" key="2">
    <source>
        <dbReference type="Pfam" id="PF26456"/>
    </source>
</evidence>
<feature type="compositionally biased region" description="Acidic residues" evidence="1">
    <location>
        <begin position="39"/>
        <end position="49"/>
    </location>
</feature>
<dbReference type="InterPro" id="IPR058448">
    <property type="entry name" value="DUF8135"/>
</dbReference>
<feature type="region of interest" description="Disordered" evidence="1">
    <location>
        <begin position="1"/>
        <end position="84"/>
    </location>
</feature>
<proteinExistence type="predicted"/>
<reference evidence="3 4" key="1">
    <citation type="submission" date="2020-07" db="EMBL/GenBank/DDBJ databases">
        <title>Gai3-2, isolated from salt lake.</title>
        <authorList>
            <person name="Cui H."/>
            <person name="Shi X."/>
        </authorList>
    </citation>
    <scope>NUCLEOTIDE SEQUENCE [LARGE SCALE GENOMIC DNA]</scope>
    <source>
        <strain evidence="3 4">Gai3-2</strain>
    </source>
</reference>
<dbReference type="OrthoDB" id="204982at2157"/>
<keyword evidence="4" id="KW-1185">Reference proteome</keyword>
<dbReference type="GeneID" id="56029186"/>
<dbReference type="Proteomes" id="UP000509750">
    <property type="component" value="Chromosome"/>
</dbReference>